<gene>
    <name evidence="2" type="ORF">GP2143_18101</name>
</gene>
<keyword evidence="3" id="KW-1185">Reference proteome</keyword>
<evidence type="ECO:0000313" key="2">
    <source>
        <dbReference type="EMBL" id="EAW33194.1"/>
    </source>
</evidence>
<dbReference type="CDD" id="cd05265">
    <property type="entry name" value="SDR_a1"/>
    <property type="match status" value="1"/>
</dbReference>
<reference evidence="2 3" key="1">
    <citation type="journal article" date="2010" name="J. Bacteriol.">
        <title>Genome sequence of the oligotrophic marine Gammaproteobacterium HTCC2143, isolated from the Oregon Coast.</title>
        <authorList>
            <person name="Oh H.M."/>
            <person name="Kang I."/>
            <person name="Ferriera S."/>
            <person name="Giovannoni S.J."/>
            <person name="Cho J.C."/>
        </authorList>
    </citation>
    <scope>NUCLEOTIDE SEQUENCE [LARGE SCALE GENOMIC DNA]</scope>
    <source>
        <strain evidence="2 3">HTCC2143</strain>
    </source>
</reference>
<accession>A0YAP0</accession>
<dbReference type="InterPro" id="IPR001509">
    <property type="entry name" value="Epimerase_deHydtase"/>
</dbReference>
<evidence type="ECO:0000313" key="3">
    <source>
        <dbReference type="Proteomes" id="UP000004931"/>
    </source>
</evidence>
<comment type="caution">
    <text evidence="2">The sequence shown here is derived from an EMBL/GenBank/DDBJ whole genome shotgun (WGS) entry which is preliminary data.</text>
</comment>
<dbReference type="EMBL" id="AAVT01000001">
    <property type="protein sequence ID" value="EAW33194.1"/>
    <property type="molecule type" value="Genomic_DNA"/>
</dbReference>
<organism evidence="2 3">
    <name type="scientific">marine gamma proteobacterium HTCC2143</name>
    <dbReference type="NCBI Taxonomy" id="247633"/>
    <lineage>
        <taxon>Bacteria</taxon>
        <taxon>Pseudomonadati</taxon>
        <taxon>Pseudomonadota</taxon>
        <taxon>Gammaproteobacteria</taxon>
        <taxon>Cellvibrionales</taxon>
        <taxon>Spongiibacteraceae</taxon>
        <taxon>BD1-7 clade</taxon>
    </lineage>
</organism>
<dbReference type="STRING" id="247633.GP2143_18101"/>
<dbReference type="InterPro" id="IPR050177">
    <property type="entry name" value="Lipid_A_modif_metabolic_enz"/>
</dbReference>
<evidence type="ECO:0000259" key="1">
    <source>
        <dbReference type="Pfam" id="PF01370"/>
    </source>
</evidence>
<dbReference type="InterPro" id="IPR036291">
    <property type="entry name" value="NAD(P)-bd_dom_sf"/>
</dbReference>
<dbReference type="Gene3D" id="3.40.50.720">
    <property type="entry name" value="NAD(P)-binding Rossmann-like Domain"/>
    <property type="match status" value="1"/>
</dbReference>
<name>A0YAP0_9GAMM</name>
<sequence length="327" mass="36559">MTSVLYIGGSGEISTACVAHSLALGHDVSVFNRGNHPIEGVRHFAGSIHEPNPYQALANTSFDVVCQFLAFDTSTVEADLDFFASRCKQYVFISTASAYEKPCQHHVITEQTPLSNPFWDYARKKIACEDLLISQDQLPYTIVRPSHTYRSRLPGAVIDGNHQTWRLLNGKPIIVHGDGQSLWTLTHAADFARAFCCLFLNDVALGKAFHITDEQAHTWDTLILSSAKVLDVEAELVHVSSERLVHHQPLWQGPLLGDKSNSVMFDNRYLKQVIGDWQCEVTLEFGLQQAATMVLDRLAAGYEPDKNIDQLIDRIIEENTFRDFGSA</sequence>
<feature type="domain" description="NAD-dependent epimerase/dehydratase" evidence="1">
    <location>
        <begin position="85"/>
        <end position="201"/>
    </location>
</feature>
<dbReference type="eggNOG" id="COG0451">
    <property type="taxonomic scope" value="Bacteria"/>
</dbReference>
<dbReference type="Pfam" id="PF01370">
    <property type="entry name" value="Epimerase"/>
    <property type="match status" value="1"/>
</dbReference>
<proteinExistence type="predicted"/>
<protein>
    <submittedName>
        <fullName evidence="2">Putative mRNA-binding protein</fullName>
    </submittedName>
</protein>
<dbReference type="AlphaFoldDB" id="A0YAP0"/>
<dbReference type="Proteomes" id="UP000004931">
    <property type="component" value="Unassembled WGS sequence"/>
</dbReference>
<dbReference type="PANTHER" id="PTHR43245">
    <property type="entry name" value="BIFUNCTIONAL POLYMYXIN RESISTANCE PROTEIN ARNA"/>
    <property type="match status" value="1"/>
</dbReference>
<dbReference type="SUPFAM" id="SSF51735">
    <property type="entry name" value="NAD(P)-binding Rossmann-fold domains"/>
    <property type="match status" value="1"/>
</dbReference>